<feature type="compositionally biased region" description="Low complexity" evidence="1">
    <location>
        <begin position="163"/>
        <end position="174"/>
    </location>
</feature>
<dbReference type="EMBL" id="CAJPEV010000927">
    <property type="protein sequence ID" value="CAG0889561.1"/>
    <property type="molecule type" value="Genomic_DNA"/>
</dbReference>
<gene>
    <name evidence="2" type="ORF">DSTB1V02_LOCUS5566</name>
</gene>
<dbReference type="AlphaFoldDB" id="A0A7R9A4A1"/>
<dbReference type="OrthoDB" id="7548200at2759"/>
<dbReference type="EMBL" id="LR900444">
    <property type="protein sequence ID" value="CAD7245699.1"/>
    <property type="molecule type" value="Genomic_DNA"/>
</dbReference>
<evidence type="ECO:0000313" key="3">
    <source>
        <dbReference type="Proteomes" id="UP000677054"/>
    </source>
</evidence>
<feature type="compositionally biased region" description="Low complexity" evidence="1">
    <location>
        <begin position="129"/>
        <end position="138"/>
    </location>
</feature>
<sequence>MWAVVVFDEEEATAAVPITWVSEGKCCWPGAKNRSRLIQQCVMPAPSWPQFPCRVLQISGDYEKARKLAWKAEKSSDLEQPSDLELNDGETRKSTRIKKTPVFSDNEDDDESWQSFEVPPSPWRKHSLESPLVSSSASHQLPPPPPHPFDATSKHLQQGSSGLHHSFSQSHISSEQHQSSSLLLHLLRKMQKGWVALEYPFCDWTVSRSGKCFRTLHNRGEHVSGLSREVKKLRKTLGSPVELSPQLTDIQLSEDLPTFPLDSEDDLRQWNENLKRKELKTNLQAIQLHPSNFPLLHVIIDSVLQMNKIFKSEDIFKALSDEFRYAPGHLGGGGWLQDMKVKEVRVICFAQFWALGEKETKFTDAKLDERKARLLHAARSDVHPARHFLWESVLSLDFRGLKHQCFPMNENDSILGQIIQLFRNTSTLVLKKSLGHSAMSATRAVISLPASMADGSNLDNWSGRQHLHVAAKRGLLSELTSTMLQCTLLSSSDLSLLGSQSF</sequence>
<accession>A0A7R9A4A1</accession>
<name>A0A7R9A4A1_9CRUS</name>
<feature type="region of interest" description="Disordered" evidence="1">
    <location>
        <begin position="72"/>
        <end position="174"/>
    </location>
</feature>
<protein>
    <submittedName>
        <fullName evidence="2">Uncharacterized protein</fullName>
    </submittedName>
</protein>
<dbReference type="Proteomes" id="UP000677054">
    <property type="component" value="Unassembled WGS sequence"/>
</dbReference>
<evidence type="ECO:0000313" key="2">
    <source>
        <dbReference type="EMBL" id="CAD7245699.1"/>
    </source>
</evidence>
<evidence type="ECO:0000256" key="1">
    <source>
        <dbReference type="SAM" id="MobiDB-lite"/>
    </source>
</evidence>
<proteinExistence type="predicted"/>
<keyword evidence="3" id="KW-1185">Reference proteome</keyword>
<reference evidence="2" key="1">
    <citation type="submission" date="2020-11" db="EMBL/GenBank/DDBJ databases">
        <authorList>
            <person name="Tran Van P."/>
        </authorList>
    </citation>
    <scope>NUCLEOTIDE SEQUENCE</scope>
</reference>
<organism evidence="2">
    <name type="scientific">Darwinula stevensoni</name>
    <dbReference type="NCBI Taxonomy" id="69355"/>
    <lineage>
        <taxon>Eukaryota</taxon>
        <taxon>Metazoa</taxon>
        <taxon>Ecdysozoa</taxon>
        <taxon>Arthropoda</taxon>
        <taxon>Crustacea</taxon>
        <taxon>Oligostraca</taxon>
        <taxon>Ostracoda</taxon>
        <taxon>Podocopa</taxon>
        <taxon>Podocopida</taxon>
        <taxon>Darwinulocopina</taxon>
        <taxon>Darwinuloidea</taxon>
        <taxon>Darwinulidae</taxon>
        <taxon>Darwinula</taxon>
    </lineage>
</organism>